<sequence>MSWNDSLRLPIRFQGWWTSASSGNAFASCRSMRSFSPFPWQFIAAVQDAHAPAA</sequence>
<evidence type="ECO:0000313" key="1">
    <source>
        <dbReference type="EMBL" id="OXC72635.1"/>
    </source>
</evidence>
<reference evidence="2" key="1">
    <citation type="submission" date="2017-01" db="EMBL/GenBank/DDBJ databases">
        <title>Genome Analysis of Deinococcus marmoris KOPRI26562.</title>
        <authorList>
            <person name="Kim J.H."/>
            <person name="Oh H.-M."/>
        </authorList>
    </citation>
    <scope>NUCLEOTIDE SEQUENCE [LARGE SCALE GENOMIC DNA]</scope>
    <source>
        <strain evidence="2">PAMC 26633</strain>
    </source>
</reference>
<evidence type="ECO:0000313" key="2">
    <source>
        <dbReference type="Proteomes" id="UP000214720"/>
    </source>
</evidence>
<organism evidence="1 2">
    <name type="scientific">Caballeronia sordidicola</name>
    <name type="common">Burkholderia sordidicola</name>
    <dbReference type="NCBI Taxonomy" id="196367"/>
    <lineage>
        <taxon>Bacteria</taxon>
        <taxon>Pseudomonadati</taxon>
        <taxon>Pseudomonadota</taxon>
        <taxon>Betaproteobacteria</taxon>
        <taxon>Burkholderiales</taxon>
        <taxon>Burkholderiaceae</taxon>
        <taxon>Caballeronia</taxon>
    </lineage>
</organism>
<dbReference type="Proteomes" id="UP000214720">
    <property type="component" value="Unassembled WGS sequence"/>
</dbReference>
<dbReference type="EMBL" id="MTHB01000272">
    <property type="protein sequence ID" value="OXC72635.1"/>
    <property type="molecule type" value="Genomic_DNA"/>
</dbReference>
<protein>
    <submittedName>
        <fullName evidence="1">Uncharacterized protein</fullName>
    </submittedName>
</protein>
<dbReference type="AlphaFoldDB" id="A0A226WN76"/>
<gene>
    <name evidence="1" type="ORF">BSU04_40860</name>
</gene>
<name>A0A226WN76_CABSO</name>
<proteinExistence type="predicted"/>
<accession>A0A226WN76</accession>
<comment type="caution">
    <text evidence="1">The sequence shown here is derived from an EMBL/GenBank/DDBJ whole genome shotgun (WGS) entry which is preliminary data.</text>
</comment>